<reference evidence="1" key="1">
    <citation type="submission" date="2024-07" db="EMBL/GenBank/DDBJ databases">
        <title>A survey of Mimosa microsymbionts across Brazilian biomes reveals a high diversity of Paraburkholderia nodulating endemic species, but also that Cupriavidus is common as a symbiont of widespread species.</title>
        <authorList>
            <person name="Rouws L."/>
            <person name="Barauna A."/>
            <person name="Beukes C."/>
            <person name="Rouws J.R.C."/>
            <person name="De Faria S.M."/>
            <person name="Gross E."/>
            <person name="Bueno Dos Reis Junior F."/>
            <person name="Simon M.F."/>
            <person name="Maluk M."/>
            <person name="Odee D.W."/>
            <person name="Kenicer G."/>
            <person name="Young J.P.W."/>
            <person name="Reis V.M."/>
            <person name="Zilli J."/>
            <person name="James E.K."/>
        </authorList>
    </citation>
    <scope>NUCLEOTIDE SEQUENCE</scope>
    <source>
        <strain evidence="1">EG181B</strain>
    </source>
</reference>
<gene>
    <name evidence="1" type="ORF">AB4Y32_29020</name>
</gene>
<evidence type="ECO:0000313" key="2">
    <source>
        <dbReference type="Proteomes" id="UP001558850"/>
    </source>
</evidence>
<comment type="caution">
    <text evidence="1">The sequence shown here is derived from an EMBL/GenBank/DDBJ whole genome shotgun (WGS) entry which is preliminary data.</text>
</comment>
<sequence>MFTPSGSTGSPVDSAAVSQFVAGVADRWDSVGALVNNAGVSHDGLLALMRADAIEQMIAVNLTGTIVRSQSCTKWMIHANRGAIVKEGLQKSFS</sequence>
<dbReference type="Proteomes" id="UP001558850">
    <property type="component" value="Unassembled WGS sequence"/>
</dbReference>
<organism evidence="1 2">
    <name type="scientific">Paraburkholderia phymatum</name>
    <dbReference type="NCBI Taxonomy" id="148447"/>
    <lineage>
        <taxon>Bacteria</taxon>
        <taxon>Pseudomonadati</taxon>
        <taxon>Pseudomonadota</taxon>
        <taxon>Betaproteobacteria</taxon>
        <taxon>Burkholderiales</taxon>
        <taxon>Burkholderiaceae</taxon>
        <taxon>Paraburkholderia</taxon>
    </lineage>
</organism>
<proteinExistence type="predicted"/>
<accession>A0ACC6U7X0</accession>
<protein>
    <submittedName>
        <fullName evidence="1">SDR family NAD(P)-dependent oxidoreductase</fullName>
    </submittedName>
</protein>
<dbReference type="EMBL" id="JBFRCH010000023">
    <property type="protein sequence ID" value="MEX3935793.1"/>
    <property type="molecule type" value="Genomic_DNA"/>
</dbReference>
<evidence type="ECO:0000313" key="1">
    <source>
        <dbReference type="EMBL" id="MEX3935793.1"/>
    </source>
</evidence>
<keyword evidence="2" id="KW-1185">Reference proteome</keyword>
<name>A0ACC6U7X0_9BURK</name>